<evidence type="ECO:0000256" key="1">
    <source>
        <dbReference type="ARBA" id="ARBA00007917"/>
    </source>
</evidence>
<dbReference type="PANTHER" id="PTHR31849:SF1">
    <property type="entry name" value="CYSTEINE-RICH DPF MOTIF DOMAIN-CONTAINING PROTEIN 1"/>
    <property type="match status" value="1"/>
</dbReference>
<protein>
    <recommendedName>
        <fullName evidence="2">Cysteine-rich DPF motif domain-containing protein 1</fullName>
    </recommendedName>
</protein>
<dbReference type="Pfam" id="PF10170">
    <property type="entry name" value="C6_DPF"/>
    <property type="match status" value="1"/>
</dbReference>
<organism evidence="5 6">
    <name type="scientific">Daphoenositta chrysoptera</name>
    <name type="common">varied sittella</name>
    <dbReference type="NCBI Taxonomy" id="254528"/>
    <lineage>
        <taxon>Eukaryota</taxon>
        <taxon>Metazoa</taxon>
        <taxon>Chordata</taxon>
        <taxon>Craniata</taxon>
        <taxon>Vertebrata</taxon>
        <taxon>Euteleostomi</taxon>
        <taxon>Archelosauria</taxon>
        <taxon>Archosauria</taxon>
        <taxon>Dinosauria</taxon>
        <taxon>Saurischia</taxon>
        <taxon>Theropoda</taxon>
        <taxon>Coelurosauria</taxon>
        <taxon>Aves</taxon>
        <taxon>Neognathae</taxon>
        <taxon>Neoaves</taxon>
        <taxon>Telluraves</taxon>
        <taxon>Australaves</taxon>
        <taxon>Passeriformes</taxon>
        <taxon>Corvoidea</taxon>
        <taxon>Pachycephalidae</taxon>
        <taxon>Daphoenositta</taxon>
    </lineage>
</organism>
<evidence type="ECO:0000313" key="5">
    <source>
        <dbReference type="EMBL" id="NWV57710.1"/>
    </source>
</evidence>
<feature type="domain" description="Cysteine-rich DPF motif" evidence="4">
    <location>
        <begin position="13"/>
        <end position="121"/>
    </location>
</feature>
<evidence type="ECO:0000313" key="6">
    <source>
        <dbReference type="Proteomes" id="UP000557315"/>
    </source>
</evidence>
<comment type="similarity">
    <text evidence="1">Belongs to the CDPF1 family.</text>
</comment>
<evidence type="ECO:0000259" key="4">
    <source>
        <dbReference type="Pfam" id="PF10170"/>
    </source>
</evidence>
<dbReference type="Proteomes" id="UP000557315">
    <property type="component" value="Unassembled WGS sequence"/>
</dbReference>
<keyword evidence="3" id="KW-0472">Membrane</keyword>
<keyword evidence="3" id="KW-0812">Transmembrane</keyword>
<accession>A0A7K6G319</accession>
<reference evidence="5 6" key="1">
    <citation type="submission" date="2019-09" db="EMBL/GenBank/DDBJ databases">
        <title>Bird 10,000 Genomes (B10K) Project - Family phase.</title>
        <authorList>
            <person name="Zhang G."/>
        </authorList>
    </citation>
    <scope>NUCLEOTIDE SEQUENCE [LARGE SCALE GENOMIC DNA]</scope>
    <source>
        <strain evidence="5">B10K-DU-029-47</strain>
        <tissue evidence="5">Heart</tissue>
    </source>
</reference>
<comment type="caution">
    <text evidence="5">The sequence shown here is derived from an EMBL/GenBank/DDBJ whole genome shotgun (WGS) entry which is preliminary data.</text>
</comment>
<evidence type="ECO:0000256" key="3">
    <source>
        <dbReference type="SAM" id="Phobius"/>
    </source>
</evidence>
<keyword evidence="3" id="KW-1133">Transmembrane helix</keyword>
<dbReference type="PRINTS" id="PR01995">
    <property type="entry name" value="UPF0595"/>
</dbReference>
<dbReference type="EMBL" id="VZRO01008246">
    <property type="protein sequence ID" value="NWV57710.1"/>
    <property type="molecule type" value="Genomic_DNA"/>
</dbReference>
<name>A0A7K6G319_9CORV</name>
<evidence type="ECO:0000256" key="2">
    <source>
        <dbReference type="ARBA" id="ARBA00014801"/>
    </source>
</evidence>
<feature type="non-terminal residue" evidence="5">
    <location>
        <position position="1"/>
    </location>
</feature>
<keyword evidence="6" id="KW-1185">Reference proteome</keyword>
<gene>
    <name evidence="5" type="primary">Cdpf1</name>
    <name evidence="5" type="ORF">DAPCHR_R04291</name>
</gene>
<sequence length="129" mass="15069">MDAPKEVQTPGEFKCELCALSALYTYYGQTPPNSHSIYTLKSLKLFFYMLLEEAYVRKDPFTPDKDKFLFVGFHCSLCSRAVCVVMVFSLLFIFSFYSKRFCLPCVKENLKAFPLEIQEDMDKRKPQQK</sequence>
<proteinExistence type="inferred from homology"/>
<feature type="non-terminal residue" evidence="5">
    <location>
        <position position="129"/>
    </location>
</feature>
<dbReference type="PANTHER" id="PTHR31849">
    <property type="entry name" value="CYSTEINE-RICH PDF MOTIF DOMAIN-CONTAINING PROTEIN 1"/>
    <property type="match status" value="1"/>
</dbReference>
<dbReference type="InterPro" id="IPR018785">
    <property type="entry name" value="CDPF1_dom"/>
</dbReference>
<feature type="transmembrane region" description="Helical" evidence="3">
    <location>
        <begin position="68"/>
        <end position="94"/>
    </location>
</feature>
<dbReference type="InterPro" id="IPR042426">
    <property type="entry name" value="CDPF1"/>
</dbReference>
<dbReference type="AlphaFoldDB" id="A0A7K6G319"/>